<evidence type="ECO:0000256" key="5">
    <source>
        <dbReference type="ARBA" id="ARBA00022514"/>
    </source>
</evidence>
<reference evidence="12" key="2">
    <citation type="submission" date="2025-08" db="UniProtKB">
        <authorList>
            <consortium name="Ensembl"/>
        </authorList>
    </citation>
    <scope>IDENTIFICATION</scope>
</reference>
<dbReference type="GO" id="GO:0005138">
    <property type="term" value="F:interleukin-6 receptor binding"/>
    <property type="evidence" value="ECO:0007669"/>
    <property type="project" value="InterPro"/>
</dbReference>
<dbReference type="PRINTS" id="PR00434">
    <property type="entry name" value="INTERLEUKIN6"/>
</dbReference>
<dbReference type="AlphaFoldDB" id="H0WPC6"/>
<dbReference type="Ensembl" id="ENSOGAT00000004179.2">
    <property type="protein sequence ID" value="ENSOGAP00000003727.2"/>
    <property type="gene ID" value="ENSOGAG00000004177.2"/>
</dbReference>
<reference evidence="12" key="3">
    <citation type="submission" date="2025-09" db="UniProtKB">
        <authorList>
            <consortium name="Ensembl"/>
        </authorList>
    </citation>
    <scope>IDENTIFICATION</scope>
</reference>
<evidence type="ECO:0000256" key="9">
    <source>
        <dbReference type="ARBA" id="ARBA00023441"/>
    </source>
</evidence>
<evidence type="ECO:0000256" key="6">
    <source>
        <dbReference type="ARBA" id="ARBA00022525"/>
    </source>
</evidence>
<evidence type="ECO:0000256" key="11">
    <source>
        <dbReference type="SAM" id="SignalP"/>
    </source>
</evidence>
<dbReference type="GO" id="GO:0005125">
    <property type="term" value="F:cytokine activity"/>
    <property type="evidence" value="ECO:0007669"/>
    <property type="project" value="UniProtKB-KW"/>
</dbReference>
<dbReference type="EMBL" id="AAQR03057358">
    <property type="status" value="NOT_ANNOTATED_CDS"/>
    <property type="molecule type" value="Genomic_DNA"/>
</dbReference>
<dbReference type="GO" id="GO:0030154">
    <property type="term" value="P:cell differentiation"/>
    <property type="evidence" value="ECO:0007669"/>
    <property type="project" value="InterPro"/>
</dbReference>
<evidence type="ECO:0000256" key="8">
    <source>
        <dbReference type="ARBA" id="ARBA00023157"/>
    </source>
</evidence>
<keyword evidence="11" id="KW-0732">Signal</keyword>
<comment type="function">
    <text evidence="9">Cytokine with a wide variety of biological functions in immunity, tissue regeneration, and metabolism. Binds to IL6R, then the complex associates to the signaling subunit IL6ST/gp130 to trigger the intracellular IL6-signaling pathway. The interaction with the membrane-bound IL6R and IL6ST stimulates 'classic signaling', whereas the binding of IL6 and soluble IL6R to IL6ST stimulates 'trans-signaling'. Alternatively, 'cluster signaling' occurs when membrane-bound IL6:IL6R complexes on transmitter cells activate IL6ST receptors on neighboring receiver cells.</text>
</comment>
<keyword evidence="8" id="KW-1015">Disulfide bond</keyword>
<dbReference type="Gene3D" id="1.20.1250.10">
    <property type="match status" value="1"/>
</dbReference>
<dbReference type="GeneTree" id="ENSGT00390000000878"/>
<comment type="subcellular location">
    <subcellularLocation>
        <location evidence="1">Secreted</location>
    </subcellularLocation>
</comment>
<dbReference type="STRING" id="30611.ENSOGAP00000003727"/>
<dbReference type="InParanoid" id="H0WPC6"/>
<comment type="subunit">
    <text evidence="10">Component of a hexamer of two molecules each of IL6, IL6R and IL6ST; first binds to IL6R to associate with the signaling subunit IL6ST. Interacts with IL6R (via the N-terminal ectodomain); this interaction may be affected by IL6R-binding with SORL1, hence decreasing IL6 cis signaling. Interacts with SORL1 (via the N-terminal ectodomain); this interaction leads to IL6 internalization and lysosomal degradation. May form a trimeric complex with the soluble SORL1 ectodomain and soluble IL6R receptor; this interaction might stabilize circulating IL6, hence promoting IL6 trans signaling.</text>
</comment>
<keyword evidence="13" id="KW-1185">Reference proteome</keyword>
<evidence type="ECO:0000256" key="4">
    <source>
        <dbReference type="ARBA" id="ARBA00022486"/>
    </source>
</evidence>
<dbReference type="InterPro" id="IPR003574">
    <property type="entry name" value="IL-6-like"/>
</dbReference>
<evidence type="ECO:0000256" key="1">
    <source>
        <dbReference type="ARBA" id="ARBA00004613"/>
    </source>
</evidence>
<organism evidence="12 13">
    <name type="scientific">Otolemur garnettii</name>
    <name type="common">Small-eared galago</name>
    <name type="synonym">Garnett's greater bushbaby</name>
    <dbReference type="NCBI Taxonomy" id="30611"/>
    <lineage>
        <taxon>Eukaryota</taxon>
        <taxon>Metazoa</taxon>
        <taxon>Chordata</taxon>
        <taxon>Craniata</taxon>
        <taxon>Vertebrata</taxon>
        <taxon>Euteleostomi</taxon>
        <taxon>Mammalia</taxon>
        <taxon>Eutheria</taxon>
        <taxon>Euarchontoglires</taxon>
        <taxon>Primates</taxon>
        <taxon>Strepsirrhini</taxon>
        <taxon>Lorisiformes</taxon>
        <taxon>Galagidae</taxon>
        <taxon>Otolemur</taxon>
    </lineage>
</organism>
<sequence>LPSLRTGAFSAVAFSLGLLLATATAFPTSGPLEVLEKDATPAKPLSLSTPEQTEGLITHIIMEINDLNGKMCSKGIKCEGDSHVMENNKLHLPRLEDDDGCFETGFNKEECLTRITYGLSGYEKYLAYIEGKFEGDINEAVALDLGTKHLIDVLKQKLSNPTQVTANPTTDSEVIAELDSQEDWQQYTAIHIILVNLKEYLHKTLRALRHI</sequence>
<dbReference type="HOGENOM" id="CLU_096521_0_0_1"/>
<dbReference type="PANTHER" id="PTHR48494">
    <property type="entry name" value="INTERLEUKIN-6"/>
    <property type="match status" value="1"/>
</dbReference>
<dbReference type="InterPro" id="IPR030474">
    <property type="entry name" value="IL-6/GCSF/MGF"/>
</dbReference>
<protein>
    <recommendedName>
        <fullName evidence="3">Interleukin-6</fullName>
    </recommendedName>
</protein>
<accession>H0WPC6</accession>
<name>H0WPC6_OTOGA</name>
<reference evidence="13" key="1">
    <citation type="submission" date="2011-03" db="EMBL/GenBank/DDBJ databases">
        <title>Version 3 of the genome sequence of Otolemur garnettii (Bushbaby).</title>
        <authorList>
            <consortium name="The Broad Institute Genome Sequencing Platform"/>
            <person name="Di Palma F."/>
            <person name="Johnson J."/>
            <person name="Lander E.S."/>
            <person name="Lindblad-Toh K."/>
            <person name="Jaffe D.B."/>
            <person name="Gnerre S."/>
            <person name="MacCallum I."/>
            <person name="Przybylski D."/>
            <person name="Ribeiro F.J."/>
            <person name="Burton J.N."/>
            <person name="Walker B.J."/>
            <person name="Sharpe T."/>
            <person name="Hall G."/>
        </authorList>
    </citation>
    <scope>NUCLEOTIDE SEQUENCE [LARGE SCALE GENOMIC DNA]</scope>
</reference>
<dbReference type="PANTHER" id="PTHR48494:SF1">
    <property type="entry name" value="INTERLEUKIN-6"/>
    <property type="match status" value="1"/>
</dbReference>
<evidence type="ECO:0000256" key="7">
    <source>
        <dbReference type="ARBA" id="ARBA00023030"/>
    </source>
</evidence>
<keyword evidence="7" id="KW-0339">Growth factor</keyword>
<feature type="chain" id="PRO_5003544790" description="Interleukin-6" evidence="11">
    <location>
        <begin position="26"/>
        <end position="211"/>
    </location>
</feature>
<dbReference type="GO" id="GO:0006955">
    <property type="term" value="P:immune response"/>
    <property type="evidence" value="ECO:0007669"/>
    <property type="project" value="InterPro"/>
</dbReference>
<dbReference type="OMA" id="FSKCENS"/>
<dbReference type="Proteomes" id="UP000005225">
    <property type="component" value="Unassembled WGS sequence"/>
</dbReference>
<evidence type="ECO:0000313" key="12">
    <source>
        <dbReference type="Ensembl" id="ENSOGAP00000003727.2"/>
    </source>
</evidence>
<keyword evidence="4" id="KW-0011">Acute phase</keyword>
<evidence type="ECO:0000256" key="10">
    <source>
        <dbReference type="ARBA" id="ARBA00023468"/>
    </source>
</evidence>
<evidence type="ECO:0000256" key="2">
    <source>
        <dbReference type="ARBA" id="ARBA00007432"/>
    </source>
</evidence>
<dbReference type="InterPro" id="IPR030473">
    <property type="entry name" value="IL6/GCSF/MGF_CS"/>
</dbReference>
<dbReference type="GO" id="GO:0051240">
    <property type="term" value="P:positive regulation of multicellular organismal process"/>
    <property type="evidence" value="ECO:0007669"/>
    <property type="project" value="UniProtKB-ARBA"/>
</dbReference>
<keyword evidence="5" id="KW-0202">Cytokine</keyword>
<dbReference type="FunCoup" id="H0WPC6">
    <property type="interactions" value="1072"/>
</dbReference>
<dbReference type="GO" id="GO:0005896">
    <property type="term" value="C:interleukin-6 receptor complex"/>
    <property type="evidence" value="ECO:0007669"/>
    <property type="project" value="TreeGrafter"/>
</dbReference>
<evidence type="ECO:0000256" key="3">
    <source>
        <dbReference type="ARBA" id="ARBA00019464"/>
    </source>
</evidence>
<dbReference type="eggNOG" id="ENOG502S7Q4">
    <property type="taxonomic scope" value="Eukaryota"/>
</dbReference>
<keyword evidence="6" id="KW-0964">Secreted</keyword>
<dbReference type="PRINTS" id="PR00433">
    <property type="entry name" value="IL6GCSFMGF"/>
</dbReference>
<dbReference type="Pfam" id="PF00489">
    <property type="entry name" value="IL6"/>
    <property type="match status" value="1"/>
</dbReference>
<evidence type="ECO:0000313" key="13">
    <source>
        <dbReference type="Proteomes" id="UP000005225"/>
    </source>
</evidence>
<dbReference type="PROSITE" id="PS00254">
    <property type="entry name" value="INTERLEUKIN_6"/>
    <property type="match status" value="1"/>
</dbReference>
<comment type="similarity">
    <text evidence="2">Belongs to the IL-6 superfamily.</text>
</comment>
<dbReference type="GO" id="GO:0006953">
    <property type="term" value="P:acute-phase response"/>
    <property type="evidence" value="ECO:0007669"/>
    <property type="project" value="UniProtKB-KW"/>
</dbReference>
<dbReference type="GO" id="GO:0005615">
    <property type="term" value="C:extracellular space"/>
    <property type="evidence" value="ECO:0007669"/>
    <property type="project" value="UniProtKB-KW"/>
</dbReference>
<proteinExistence type="inferred from homology"/>
<dbReference type="InterPro" id="IPR009079">
    <property type="entry name" value="4_helix_cytokine-like_core"/>
</dbReference>
<dbReference type="SMART" id="SM00126">
    <property type="entry name" value="IL6"/>
    <property type="match status" value="1"/>
</dbReference>
<dbReference type="GO" id="GO:0008083">
    <property type="term" value="F:growth factor activity"/>
    <property type="evidence" value="ECO:0007669"/>
    <property type="project" value="UniProtKB-KW"/>
</dbReference>
<dbReference type="GO" id="GO:0046427">
    <property type="term" value="P:positive regulation of receptor signaling pathway via JAK-STAT"/>
    <property type="evidence" value="ECO:0007669"/>
    <property type="project" value="TreeGrafter"/>
</dbReference>
<dbReference type="SUPFAM" id="SSF47266">
    <property type="entry name" value="4-helical cytokines"/>
    <property type="match status" value="1"/>
</dbReference>
<feature type="signal peptide" evidence="11">
    <location>
        <begin position="1"/>
        <end position="25"/>
    </location>
</feature>